<proteinExistence type="predicted"/>
<evidence type="ECO:0000313" key="3">
    <source>
        <dbReference type="Proteomes" id="UP000286576"/>
    </source>
</evidence>
<dbReference type="Gene3D" id="3.40.50.150">
    <property type="entry name" value="Vaccinia Virus protein VP39"/>
    <property type="match status" value="1"/>
</dbReference>
<accession>A0A418NVS8</accession>
<dbReference type="CDD" id="cd02440">
    <property type="entry name" value="AdoMet_MTases"/>
    <property type="match status" value="1"/>
</dbReference>
<organism evidence="2 3">
    <name type="scientific">Aurantiacibacter zhengii</name>
    <dbReference type="NCBI Taxonomy" id="2307003"/>
    <lineage>
        <taxon>Bacteria</taxon>
        <taxon>Pseudomonadati</taxon>
        <taxon>Pseudomonadota</taxon>
        <taxon>Alphaproteobacteria</taxon>
        <taxon>Sphingomonadales</taxon>
        <taxon>Erythrobacteraceae</taxon>
        <taxon>Aurantiacibacter</taxon>
    </lineage>
</organism>
<dbReference type="PANTHER" id="PTHR45036">
    <property type="entry name" value="METHYLTRANSFERASE LIKE 7B"/>
    <property type="match status" value="1"/>
</dbReference>
<reference evidence="2 3" key="1">
    <citation type="submission" date="2018-08" db="EMBL/GenBank/DDBJ databases">
        <title>Erythrobacter zhengii sp.nov., a bacterium isolated from deep-sea sediment.</title>
        <authorList>
            <person name="Fang C."/>
            <person name="Wu Y.-H."/>
            <person name="Sun C."/>
            <person name="Wang H."/>
            <person name="Cheng H."/>
            <person name="Meng F.-X."/>
            <person name="Wang C.-S."/>
            <person name="Xu X.-W."/>
        </authorList>
    </citation>
    <scope>NUCLEOTIDE SEQUENCE [LARGE SCALE GENOMIC DNA]</scope>
    <source>
        <strain evidence="2 3">V18</strain>
    </source>
</reference>
<dbReference type="AlphaFoldDB" id="A0A418NVS8"/>
<dbReference type="Pfam" id="PF08241">
    <property type="entry name" value="Methyltransf_11"/>
    <property type="match status" value="1"/>
</dbReference>
<keyword evidence="2" id="KW-0489">Methyltransferase</keyword>
<dbReference type="EMBL" id="QXFL01000001">
    <property type="protein sequence ID" value="RIV88734.1"/>
    <property type="molecule type" value="Genomic_DNA"/>
</dbReference>
<dbReference type="InterPro" id="IPR052356">
    <property type="entry name" value="Thiol_S-MT"/>
</dbReference>
<sequence>MGIGKWYDETVLPRVISLGCGAPEIAELRREVVPLAKGAVFELGCGGGFNQPHYDASAVTSFSGIDPNASLLNGARKRAAEKGWDAHIVAAEGEDIPFGDGAFDTVVCTFTLCSVSDPGRVLSEMRRILKPGGRLLFLEHGKAPDAGPARWQRRIEPVWRRLAGNCHLTREIGGSIRAAGFEIDPIGQAYFAKAPRWAGWMEWGIARRAGA</sequence>
<protein>
    <submittedName>
        <fullName evidence="2">Class I SAM-dependent methyltransferase</fullName>
    </submittedName>
</protein>
<comment type="caution">
    <text evidence="2">The sequence shown here is derived from an EMBL/GenBank/DDBJ whole genome shotgun (WGS) entry which is preliminary data.</text>
</comment>
<keyword evidence="3" id="KW-1185">Reference proteome</keyword>
<keyword evidence="2" id="KW-0808">Transferase</keyword>
<dbReference type="GO" id="GO:0032259">
    <property type="term" value="P:methylation"/>
    <property type="evidence" value="ECO:0007669"/>
    <property type="project" value="UniProtKB-KW"/>
</dbReference>
<evidence type="ECO:0000259" key="1">
    <source>
        <dbReference type="Pfam" id="PF08241"/>
    </source>
</evidence>
<name>A0A418NVS8_9SPHN</name>
<dbReference type="InterPro" id="IPR013216">
    <property type="entry name" value="Methyltransf_11"/>
</dbReference>
<dbReference type="OrthoDB" id="9777830at2"/>
<dbReference type="InterPro" id="IPR029063">
    <property type="entry name" value="SAM-dependent_MTases_sf"/>
</dbReference>
<dbReference type="RefSeq" id="WP_119584011.1">
    <property type="nucleotide sequence ID" value="NZ_CAWODQ010000001.1"/>
</dbReference>
<dbReference type="GO" id="GO:0008757">
    <property type="term" value="F:S-adenosylmethionine-dependent methyltransferase activity"/>
    <property type="evidence" value="ECO:0007669"/>
    <property type="project" value="InterPro"/>
</dbReference>
<dbReference type="SUPFAM" id="SSF53335">
    <property type="entry name" value="S-adenosyl-L-methionine-dependent methyltransferases"/>
    <property type="match status" value="1"/>
</dbReference>
<evidence type="ECO:0000313" key="2">
    <source>
        <dbReference type="EMBL" id="RIV88734.1"/>
    </source>
</evidence>
<gene>
    <name evidence="2" type="ORF">D2V07_00175</name>
</gene>
<dbReference type="Proteomes" id="UP000286576">
    <property type="component" value="Unassembled WGS sequence"/>
</dbReference>
<feature type="domain" description="Methyltransferase type 11" evidence="1">
    <location>
        <begin position="42"/>
        <end position="137"/>
    </location>
</feature>
<dbReference type="PANTHER" id="PTHR45036:SF1">
    <property type="entry name" value="METHYLTRANSFERASE LIKE 7A"/>
    <property type="match status" value="1"/>
</dbReference>